<dbReference type="InterPro" id="IPR028036">
    <property type="entry name" value="DMAC1-like_dom"/>
</dbReference>
<dbReference type="Pfam" id="PF15055">
    <property type="entry name" value="DMAC1_Dmo2"/>
    <property type="match status" value="1"/>
</dbReference>
<gene>
    <name evidence="3" type="ORF">L203_103736</name>
</gene>
<dbReference type="KEGG" id="cdep:91087946"/>
<keyword evidence="1" id="KW-0472">Membrane</keyword>
<reference evidence="3" key="2">
    <citation type="journal article" date="2022" name="Elife">
        <title>Obligate sexual reproduction of a homothallic fungus closely related to the Cryptococcus pathogenic species complex.</title>
        <authorList>
            <person name="Passer A.R."/>
            <person name="Clancey S.A."/>
            <person name="Shea T."/>
            <person name="David-Palma M."/>
            <person name="Averette A.F."/>
            <person name="Boekhout T."/>
            <person name="Porcel B.M."/>
            <person name="Nowrousian M."/>
            <person name="Cuomo C.A."/>
            <person name="Sun S."/>
            <person name="Heitman J."/>
            <person name="Coelho M.A."/>
        </authorList>
    </citation>
    <scope>NUCLEOTIDE SEQUENCE</scope>
    <source>
        <strain evidence="3">CBS 7841</strain>
    </source>
</reference>
<dbReference type="EMBL" id="CP143787">
    <property type="protein sequence ID" value="WVN88525.1"/>
    <property type="molecule type" value="Genomic_DNA"/>
</dbReference>
<evidence type="ECO:0000313" key="3">
    <source>
        <dbReference type="EMBL" id="WVN88525.1"/>
    </source>
</evidence>
<keyword evidence="1" id="KW-0812">Transmembrane</keyword>
<protein>
    <recommendedName>
        <fullName evidence="2">Distal membrane-arm assembly complex protein 1-like domain-containing protein</fullName>
    </recommendedName>
</protein>
<feature type="domain" description="Distal membrane-arm assembly complex protein 1-like" evidence="2">
    <location>
        <begin position="21"/>
        <end position="70"/>
    </location>
</feature>
<keyword evidence="1" id="KW-1133">Transmembrane helix</keyword>
<sequence>MASTNTHVTDPGETKAFPRKDCLICRMTGATAFTGVGLYALYQAKQQGAFQKVRPIGAPIVTGKVTALIGTVFIGLGVGRLFV</sequence>
<proteinExistence type="predicted"/>
<evidence type="ECO:0000259" key="2">
    <source>
        <dbReference type="Pfam" id="PF15055"/>
    </source>
</evidence>
<reference evidence="3" key="1">
    <citation type="submission" date="2016-06" db="EMBL/GenBank/DDBJ databases">
        <authorList>
            <person name="Cuomo C."/>
            <person name="Litvintseva A."/>
            <person name="Heitman J."/>
            <person name="Chen Y."/>
            <person name="Sun S."/>
            <person name="Springer D."/>
            <person name="Dromer F."/>
            <person name="Young S."/>
            <person name="Zeng Q."/>
            <person name="Chapman S."/>
            <person name="Gujja S."/>
            <person name="Saif S."/>
            <person name="Birren B."/>
        </authorList>
    </citation>
    <scope>NUCLEOTIDE SEQUENCE</scope>
    <source>
        <strain evidence="3">CBS 7841</strain>
    </source>
</reference>
<dbReference type="RefSeq" id="XP_066069225.1">
    <property type="nucleotide sequence ID" value="XM_066213128.1"/>
</dbReference>
<feature type="transmembrane region" description="Helical" evidence="1">
    <location>
        <begin position="23"/>
        <end position="42"/>
    </location>
</feature>
<keyword evidence="4" id="KW-1185">Reference proteome</keyword>
<name>A0AAJ8M0Z5_9TREE</name>
<dbReference type="Proteomes" id="UP000094043">
    <property type="component" value="Chromosome 4"/>
</dbReference>
<organism evidence="3 4">
    <name type="scientific">Cryptococcus depauperatus CBS 7841</name>
    <dbReference type="NCBI Taxonomy" id="1295531"/>
    <lineage>
        <taxon>Eukaryota</taxon>
        <taxon>Fungi</taxon>
        <taxon>Dikarya</taxon>
        <taxon>Basidiomycota</taxon>
        <taxon>Agaricomycotina</taxon>
        <taxon>Tremellomycetes</taxon>
        <taxon>Tremellales</taxon>
        <taxon>Cryptococcaceae</taxon>
        <taxon>Cryptococcus</taxon>
    </lineage>
</organism>
<dbReference type="GeneID" id="91087946"/>
<evidence type="ECO:0000313" key="4">
    <source>
        <dbReference type="Proteomes" id="UP000094043"/>
    </source>
</evidence>
<feature type="transmembrane region" description="Helical" evidence="1">
    <location>
        <begin position="62"/>
        <end position="82"/>
    </location>
</feature>
<accession>A0AAJ8M0Z5</accession>
<evidence type="ECO:0000256" key="1">
    <source>
        <dbReference type="SAM" id="Phobius"/>
    </source>
</evidence>
<reference evidence="3" key="3">
    <citation type="submission" date="2024-01" db="EMBL/GenBank/DDBJ databases">
        <authorList>
            <person name="Coelho M.A."/>
            <person name="David-Palma M."/>
            <person name="Shea T."/>
            <person name="Sun S."/>
            <person name="Cuomo C.A."/>
            <person name="Heitman J."/>
        </authorList>
    </citation>
    <scope>NUCLEOTIDE SEQUENCE</scope>
    <source>
        <strain evidence="3">CBS 7841</strain>
    </source>
</reference>
<dbReference type="AlphaFoldDB" id="A0AAJ8M0Z5"/>